<accession>A0ABV7MA44</accession>
<dbReference type="GO" id="GO:0016301">
    <property type="term" value="F:kinase activity"/>
    <property type="evidence" value="ECO:0007669"/>
    <property type="project" value="UniProtKB-KW"/>
</dbReference>
<comment type="similarity">
    <text evidence="1 2">Belongs to the fructosamine kinase family.</text>
</comment>
<dbReference type="Proteomes" id="UP001595607">
    <property type="component" value="Unassembled WGS sequence"/>
</dbReference>
<keyword evidence="2" id="KW-0808">Transferase</keyword>
<dbReference type="Gene3D" id="3.90.1200.10">
    <property type="match status" value="1"/>
</dbReference>
<keyword evidence="4" id="KW-1185">Reference proteome</keyword>
<proteinExistence type="inferred from homology"/>
<reference evidence="4" key="1">
    <citation type="journal article" date="2019" name="Int. J. Syst. Evol. Microbiol.">
        <title>The Global Catalogue of Microorganisms (GCM) 10K type strain sequencing project: providing services to taxonomists for standard genome sequencing and annotation.</title>
        <authorList>
            <consortium name="The Broad Institute Genomics Platform"/>
            <consortium name="The Broad Institute Genome Sequencing Center for Infectious Disease"/>
            <person name="Wu L."/>
            <person name="Ma J."/>
        </authorList>
    </citation>
    <scope>NUCLEOTIDE SEQUENCE [LARGE SCALE GENOMIC DNA]</scope>
    <source>
        <strain evidence="4">KCTC 22245</strain>
    </source>
</reference>
<dbReference type="PANTHER" id="PTHR12149:SF8">
    <property type="entry name" value="PROTEIN-RIBULOSAMINE 3-KINASE"/>
    <property type="match status" value="1"/>
</dbReference>
<dbReference type="RefSeq" id="WP_189572918.1">
    <property type="nucleotide sequence ID" value="NZ_BMXU01000001.1"/>
</dbReference>
<organism evidence="3 4">
    <name type="scientific">Parvularcula lutaonensis</name>
    <dbReference type="NCBI Taxonomy" id="491923"/>
    <lineage>
        <taxon>Bacteria</taxon>
        <taxon>Pseudomonadati</taxon>
        <taxon>Pseudomonadota</taxon>
        <taxon>Alphaproteobacteria</taxon>
        <taxon>Parvularculales</taxon>
        <taxon>Parvularculaceae</taxon>
        <taxon>Parvularcula</taxon>
    </lineage>
</organism>
<dbReference type="PANTHER" id="PTHR12149">
    <property type="entry name" value="FRUCTOSAMINE 3 KINASE-RELATED PROTEIN"/>
    <property type="match status" value="1"/>
</dbReference>
<evidence type="ECO:0000256" key="2">
    <source>
        <dbReference type="PIRNR" id="PIRNR006221"/>
    </source>
</evidence>
<name>A0ABV7MA44_9PROT</name>
<sequence length="283" mass="31167">MSWKDALPAPIARSELIGTGSSEAGITVSRHWLADGSSVVSKVASGPTEELPIEAEMLRYLSERTQLRVPEVHFSDASAIVIEWLPSGARLSGTAEHEAADALAALHGISADRYGFDWPTVIAGIPQDNCWQDDWYTFYAEQRLVPLARQCVTTGRARSDILKLTDKLAGRLPNLLDTPKPPGLVHGDLWSGNIIVSPDGFSGLIDPAIYFGDPEMDLAFGTLFGALGDGFFARYREHRPLSDDFFEVRRDIYNLWPLLVHVRLFGGHYEGQAMQVLERFAGA</sequence>
<dbReference type="EMBL" id="JBHRVA010000002">
    <property type="protein sequence ID" value="MFC3301609.1"/>
    <property type="molecule type" value="Genomic_DNA"/>
</dbReference>
<dbReference type="InterPro" id="IPR016477">
    <property type="entry name" value="Fructo-/Ketosamine-3-kinase"/>
</dbReference>
<dbReference type="PIRSF" id="PIRSF006221">
    <property type="entry name" value="Ketosamine-3-kinase"/>
    <property type="match status" value="1"/>
</dbReference>
<dbReference type="InterPro" id="IPR011009">
    <property type="entry name" value="Kinase-like_dom_sf"/>
</dbReference>
<keyword evidence="2 3" id="KW-0418">Kinase</keyword>
<dbReference type="Gene3D" id="3.30.200.20">
    <property type="entry name" value="Phosphorylase Kinase, domain 1"/>
    <property type="match status" value="1"/>
</dbReference>
<evidence type="ECO:0000313" key="3">
    <source>
        <dbReference type="EMBL" id="MFC3301609.1"/>
    </source>
</evidence>
<evidence type="ECO:0000256" key="1">
    <source>
        <dbReference type="ARBA" id="ARBA00009460"/>
    </source>
</evidence>
<dbReference type="SUPFAM" id="SSF56112">
    <property type="entry name" value="Protein kinase-like (PK-like)"/>
    <property type="match status" value="1"/>
</dbReference>
<dbReference type="Pfam" id="PF03881">
    <property type="entry name" value="Fructosamin_kin"/>
    <property type="match status" value="1"/>
</dbReference>
<gene>
    <name evidence="3" type="ORF">ACFONP_02535</name>
</gene>
<comment type="caution">
    <text evidence="3">The sequence shown here is derived from an EMBL/GenBank/DDBJ whole genome shotgun (WGS) entry which is preliminary data.</text>
</comment>
<protein>
    <submittedName>
        <fullName evidence="3">Fructosamine kinase family protein</fullName>
    </submittedName>
</protein>
<evidence type="ECO:0000313" key="4">
    <source>
        <dbReference type="Proteomes" id="UP001595607"/>
    </source>
</evidence>